<dbReference type="Gene3D" id="3.40.50.150">
    <property type="entry name" value="Vaccinia Virus protein VP39"/>
    <property type="match status" value="1"/>
</dbReference>
<dbReference type="GO" id="GO:0032259">
    <property type="term" value="P:methylation"/>
    <property type="evidence" value="ECO:0007669"/>
    <property type="project" value="UniProtKB-KW"/>
</dbReference>
<dbReference type="Pfam" id="PF04072">
    <property type="entry name" value="LCM"/>
    <property type="match status" value="1"/>
</dbReference>
<dbReference type="InterPro" id="IPR007213">
    <property type="entry name" value="Ppm1/Ppm2/Tcmp"/>
</dbReference>
<comment type="caution">
    <text evidence="5">The sequence shown here is derived from an EMBL/GenBank/DDBJ whole genome shotgun (WGS) entry which is preliminary data.</text>
</comment>
<dbReference type="Proteomes" id="UP001165160">
    <property type="component" value="Unassembled WGS sequence"/>
</dbReference>
<name>A0A9W7KU78_9STRA</name>
<dbReference type="AlphaFoldDB" id="A0A9W7KU78"/>
<evidence type="ECO:0000313" key="6">
    <source>
        <dbReference type="Proteomes" id="UP001165160"/>
    </source>
</evidence>
<sequence>MRRTLYALIACLFIGHRISSDALRQSSFSFKRRGTSPQYNAASAADAARKLSLAPPLTAPKFVWKMAWNTGKFALKVLPYTTRSYVPVDSNVNLSVLYWKSIGGDGTARKMLPGSLSRLVTSRAGRLFFPRLHHQNVKIRSEYIDTRLREIIEETPEEVALRICIVGAGFDSRGVKLIEENSNNENGNDNGRDIKVYEFDLPGVIEEKRIVLSQSKLAKDVVDRVNLREIDLNDLETARGVLLEVVRGEGKEGKQRVVVVLEAVIIYVDDPTAVLNLLGEVLHDGNARDEGEDGDLFRNALVFADRLPKESVSYANEEEARSLLGGLDWGLELTDFMPKPGLASSMGVAQAQAAQAQVKIEEGFVDAAVSESQPEAAVPETQLESQPSPMLNDELPPRGTKLDEFLVLVCRCYAGAGLAHAVDFATANKLPAAAGLVPFAELPPLGQALGVLWVVVGVGQLAASEGGSRAMQQAGLILYGAYEIALTVAAWSITNDPNGNLSRLGAAAGVQLAVAFCFVELRRQSMNE</sequence>
<dbReference type="PANTHER" id="PTHR43619">
    <property type="entry name" value="S-ADENOSYL-L-METHIONINE-DEPENDENT METHYLTRANSFERASE YKTD-RELATED"/>
    <property type="match status" value="1"/>
</dbReference>
<dbReference type="InterPro" id="IPR029063">
    <property type="entry name" value="SAM-dependent_MTases_sf"/>
</dbReference>
<protein>
    <recommendedName>
        <fullName evidence="7">S-adenosyl-L-methionine-dependent methyltransferase</fullName>
    </recommendedName>
</protein>
<keyword evidence="1" id="KW-0489">Methyltransferase</keyword>
<reference evidence="6" key="1">
    <citation type="journal article" date="2023" name="Commun. Biol.">
        <title>Genome analysis of Parmales, the sister group of diatoms, reveals the evolutionary specialization of diatoms from phago-mixotrophs to photoautotrophs.</title>
        <authorList>
            <person name="Ban H."/>
            <person name="Sato S."/>
            <person name="Yoshikawa S."/>
            <person name="Yamada K."/>
            <person name="Nakamura Y."/>
            <person name="Ichinomiya M."/>
            <person name="Sato N."/>
            <person name="Blanc-Mathieu R."/>
            <person name="Endo H."/>
            <person name="Kuwata A."/>
            <person name="Ogata H."/>
        </authorList>
    </citation>
    <scope>NUCLEOTIDE SEQUENCE [LARGE SCALE GENOMIC DNA]</scope>
    <source>
        <strain evidence="6">NIES 3699</strain>
    </source>
</reference>
<dbReference type="GO" id="GO:0008168">
    <property type="term" value="F:methyltransferase activity"/>
    <property type="evidence" value="ECO:0007669"/>
    <property type="project" value="UniProtKB-KW"/>
</dbReference>
<organism evidence="5 6">
    <name type="scientific">Triparma verrucosa</name>
    <dbReference type="NCBI Taxonomy" id="1606542"/>
    <lineage>
        <taxon>Eukaryota</taxon>
        <taxon>Sar</taxon>
        <taxon>Stramenopiles</taxon>
        <taxon>Ochrophyta</taxon>
        <taxon>Bolidophyceae</taxon>
        <taxon>Parmales</taxon>
        <taxon>Triparmaceae</taxon>
        <taxon>Triparma</taxon>
    </lineage>
</organism>
<accession>A0A9W7KU78</accession>
<keyword evidence="6" id="KW-1185">Reference proteome</keyword>
<gene>
    <name evidence="5" type="ORF">TrVE_jg6523</name>
</gene>
<evidence type="ECO:0000256" key="4">
    <source>
        <dbReference type="SAM" id="SignalP"/>
    </source>
</evidence>
<evidence type="ECO:0008006" key="7">
    <source>
        <dbReference type="Google" id="ProtNLM"/>
    </source>
</evidence>
<dbReference type="EMBL" id="BRXX01000434">
    <property type="protein sequence ID" value="GMI11807.1"/>
    <property type="molecule type" value="Genomic_DNA"/>
</dbReference>
<evidence type="ECO:0000256" key="2">
    <source>
        <dbReference type="ARBA" id="ARBA00022679"/>
    </source>
</evidence>
<proteinExistence type="predicted"/>
<feature type="region of interest" description="Disordered" evidence="3">
    <location>
        <begin position="372"/>
        <end position="391"/>
    </location>
</feature>
<evidence type="ECO:0000256" key="1">
    <source>
        <dbReference type="ARBA" id="ARBA00022603"/>
    </source>
</evidence>
<keyword evidence="2" id="KW-0808">Transferase</keyword>
<dbReference type="SUPFAM" id="SSF53335">
    <property type="entry name" value="S-adenosyl-L-methionine-dependent methyltransferases"/>
    <property type="match status" value="1"/>
</dbReference>
<feature type="signal peptide" evidence="4">
    <location>
        <begin position="1"/>
        <end position="20"/>
    </location>
</feature>
<keyword evidence="4" id="KW-0732">Signal</keyword>
<feature type="chain" id="PRO_5040847317" description="S-adenosyl-L-methionine-dependent methyltransferase" evidence="4">
    <location>
        <begin position="21"/>
        <end position="528"/>
    </location>
</feature>
<dbReference type="PANTHER" id="PTHR43619:SF2">
    <property type="entry name" value="S-ADENOSYL-L-METHIONINE-DEPENDENT METHYLTRANSFERASES SUPERFAMILY PROTEIN"/>
    <property type="match status" value="1"/>
</dbReference>
<evidence type="ECO:0000313" key="5">
    <source>
        <dbReference type="EMBL" id="GMI11807.1"/>
    </source>
</evidence>
<evidence type="ECO:0000256" key="3">
    <source>
        <dbReference type="SAM" id="MobiDB-lite"/>
    </source>
</evidence>